<dbReference type="GO" id="GO:0034452">
    <property type="term" value="F:dynactin binding"/>
    <property type="evidence" value="ECO:0007669"/>
    <property type="project" value="TreeGrafter"/>
</dbReference>
<dbReference type="InterPro" id="IPR018477">
    <property type="entry name" value="BICD"/>
</dbReference>
<dbReference type="Gene3D" id="6.10.250.2470">
    <property type="match status" value="1"/>
</dbReference>
<dbReference type="AlphaFoldDB" id="A0A915LKE7"/>
<keyword evidence="2 3" id="KW-0175">Coiled coil</keyword>
<organism evidence="4 5">
    <name type="scientific">Meloidogyne javanica</name>
    <name type="common">Root-knot nematode worm</name>
    <dbReference type="NCBI Taxonomy" id="6303"/>
    <lineage>
        <taxon>Eukaryota</taxon>
        <taxon>Metazoa</taxon>
        <taxon>Ecdysozoa</taxon>
        <taxon>Nematoda</taxon>
        <taxon>Chromadorea</taxon>
        <taxon>Rhabditida</taxon>
        <taxon>Tylenchina</taxon>
        <taxon>Tylenchomorpha</taxon>
        <taxon>Tylenchoidea</taxon>
        <taxon>Meloidogynidae</taxon>
        <taxon>Meloidogyninae</taxon>
        <taxon>Meloidogyne</taxon>
        <taxon>Meloidogyne incognita group</taxon>
    </lineage>
</organism>
<proteinExistence type="inferred from homology"/>
<evidence type="ECO:0000256" key="2">
    <source>
        <dbReference type="ARBA" id="ARBA00023054"/>
    </source>
</evidence>
<reference evidence="5" key="1">
    <citation type="submission" date="2022-11" db="UniProtKB">
        <authorList>
            <consortium name="WormBaseParasite"/>
        </authorList>
    </citation>
    <scope>IDENTIFICATION</scope>
</reference>
<evidence type="ECO:0000313" key="4">
    <source>
        <dbReference type="Proteomes" id="UP000887561"/>
    </source>
</evidence>
<dbReference type="GO" id="GO:0005829">
    <property type="term" value="C:cytosol"/>
    <property type="evidence" value="ECO:0007669"/>
    <property type="project" value="TreeGrafter"/>
</dbReference>
<dbReference type="GO" id="GO:0005794">
    <property type="term" value="C:Golgi apparatus"/>
    <property type="evidence" value="ECO:0007669"/>
    <property type="project" value="TreeGrafter"/>
</dbReference>
<feature type="coiled-coil region" evidence="3">
    <location>
        <begin position="497"/>
        <end position="578"/>
    </location>
</feature>
<dbReference type="Proteomes" id="UP000887561">
    <property type="component" value="Unplaced"/>
</dbReference>
<dbReference type="Pfam" id="PF09730">
    <property type="entry name" value="BicD"/>
    <property type="match status" value="2"/>
</dbReference>
<dbReference type="PANTHER" id="PTHR31233:SF6">
    <property type="entry name" value="PROTEIN BICAUDAL D"/>
    <property type="match status" value="1"/>
</dbReference>
<dbReference type="WBParaSite" id="scaffold12003_cov263.g16027">
    <property type="protein sequence ID" value="scaffold12003_cov263.g16027"/>
    <property type="gene ID" value="scaffold12003_cov263.g16027"/>
</dbReference>
<sequence length="606" mass="70853">MKNNEEKELQSLRDEILEMTKRLEIADKEKAQAGELGLHLLKEKEQLELTHEALLKEFEVIRSELEKTQQKLTLFRSSQCNAEANELNQEMDEDSAALEARFADKVKTLELAKKHLQEQLIVYKSDSERLQQELILIQTRVEELEIERKTLKEELKELRTREQQLIGENYELEEENVALLKQVSNLRSAQIEFESMKLQIKGMLDEMIILQTSAEEAEKLRSLAEHQVADALATAQHEREHRLALKKEFEQLRNQEHLASLNSLYLGIKGAHEVHDRDTMKQLESSFIAEESLNCLKGNEIIKNGNNGGEKDLFSELHGSELTEQLNKFQTENQRLINLRLEQSKQFAQMLIPFFQKLDIGIVGVNFEEFELTKLKEYMSLAMERLEERIGPQKEAKNMQKRLEKLKAIILAARKDAWLLNSQQMIVQMGQALYSFYIELIVGEQINNEKKEIDLRERLPIEEKNNIQSSFITIIELFKIIKSATEEKLLLNGITLRDKNETEIRQENNKLKELLAVKREQNLRSQLKLFKEDAATFASHRAMFTARTEDLQQQLESAQNLLKTADEEKKTLNQLLRMSIQQKLMITQRMEELEMTAERQYQQVFF</sequence>
<dbReference type="PANTHER" id="PTHR31233">
    <property type="entry name" value="BICAUDAL D FAMILY MEMBER"/>
    <property type="match status" value="1"/>
</dbReference>
<evidence type="ECO:0000256" key="1">
    <source>
        <dbReference type="ARBA" id="ARBA00010061"/>
    </source>
</evidence>
<feature type="coiled-coil region" evidence="3">
    <location>
        <begin position="2"/>
        <end position="189"/>
    </location>
</feature>
<protein>
    <submittedName>
        <fullName evidence="5">Uncharacterized protein</fullName>
    </submittedName>
</protein>
<dbReference type="GO" id="GO:0070507">
    <property type="term" value="P:regulation of microtubule cytoskeleton organization"/>
    <property type="evidence" value="ECO:0007669"/>
    <property type="project" value="TreeGrafter"/>
</dbReference>
<keyword evidence="4" id="KW-1185">Reference proteome</keyword>
<name>A0A915LKE7_MELJA</name>
<evidence type="ECO:0000313" key="5">
    <source>
        <dbReference type="WBParaSite" id="scaffold12003_cov263.g16027"/>
    </source>
</evidence>
<dbReference type="GO" id="GO:0008093">
    <property type="term" value="F:cytoskeletal anchor activity"/>
    <property type="evidence" value="ECO:0007669"/>
    <property type="project" value="InterPro"/>
</dbReference>
<dbReference type="GO" id="GO:0070840">
    <property type="term" value="F:dynein complex binding"/>
    <property type="evidence" value="ECO:0007669"/>
    <property type="project" value="InterPro"/>
</dbReference>
<accession>A0A915LKE7</accession>
<evidence type="ECO:0000256" key="3">
    <source>
        <dbReference type="SAM" id="Coils"/>
    </source>
</evidence>
<comment type="similarity">
    <text evidence="1">Belongs to the BicD family.</text>
</comment>
<dbReference type="GO" id="GO:0072393">
    <property type="term" value="P:microtubule anchoring at microtubule organizing center"/>
    <property type="evidence" value="ECO:0007669"/>
    <property type="project" value="TreeGrafter"/>
</dbReference>